<name>A0A5B7D105_PORTR</name>
<proteinExistence type="predicted"/>
<evidence type="ECO:0000313" key="2">
    <source>
        <dbReference type="Proteomes" id="UP000324222"/>
    </source>
</evidence>
<dbReference type="AlphaFoldDB" id="A0A5B7D105"/>
<organism evidence="1 2">
    <name type="scientific">Portunus trituberculatus</name>
    <name type="common">Swimming crab</name>
    <name type="synonym">Neptunus trituberculatus</name>
    <dbReference type="NCBI Taxonomy" id="210409"/>
    <lineage>
        <taxon>Eukaryota</taxon>
        <taxon>Metazoa</taxon>
        <taxon>Ecdysozoa</taxon>
        <taxon>Arthropoda</taxon>
        <taxon>Crustacea</taxon>
        <taxon>Multicrustacea</taxon>
        <taxon>Malacostraca</taxon>
        <taxon>Eumalacostraca</taxon>
        <taxon>Eucarida</taxon>
        <taxon>Decapoda</taxon>
        <taxon>Pleocyemata</taxon>
        <taxon>Brachyura</taxon>
        <taxon>Eubrachyura</taxon>
        <taxon>Portunoidea</taxon>
        <taxon>Portunidae</taxon>
        <taxon>Portuninae</taxon>
        <taxon>Portunus</taxon>
    </lineage>
</organism>
<dbReference type="EMBL" id="VSRR010000450">
    <property type="protein sequence ID" value="MPC15722.1"/>
    <property type="molecule type" value="Genomic_DNA"/>
</dbReference>
<keyword evidence="2" id="KW-1185">Reference proteome</keyword>
<protein>
    <submittedName>
        <fullName evidence="1">Uncharacterized protein</fullName>
    </submittedName>
</protein>
<reference evidence="1 2" key="1">
    <citation type="submission" date="2019-05" db="EMBL/GenBank/DDBJ databases">
        <title>Another draft genome of Portunus trituberculatus and its Hox gene families provides insights of decapod evolution.</title>
        <authorList>
            <person name="Jeong J.-H."/>
            <person name="Song I."/>
            <person name="Kim S."/>
            <person name="Choi T."/>
            <person name="Kim D."/>
            <person name="Ryu S."/>
            <person name="Kim W."/>
        </authorList>
    </citation>
    <scope>NUCLEOTIDE SEQUENCE [LARGE SCALE GENOMIC DNA]</scope>
    <source>
        <tissue evidence="1">Muscle</tissue>
    </source>
</reference>
<dbReference type="Proteomes" id="UP000324222">
    <property type="component" value="Unassembled WGS sequence"/>
</dbReference>
<accession>A0A5B7D105</accession>
<evidence type="ECO:0000313" key="1">
    <source>
        <dbReference type="EMBL" id="MPC15722.1"/>
    </source>
</evidence>
<comment type="caution">
    <text evidence="1">The sequence shown here is derived from an EMBL/GenBank/DDBJ whole genome shotgun (WGS) entry which is preliminary data.</text>
</comment>
<sequence>MLPTVTYVHSPRTVFLQSVRRRRGVGRTCALDVHEKVHGMIFRAAFQCITLSHATPGVTERERRSRD</sequence>
<gene>
    <name evidence="1" type="ORF">E2C01_008522</name>
</gene>